<reference evidence="2 3" key="1">
    <citation type="submission" date="2018-01" db="EMBL/GenBank/DDBJ databases">
        <title>Draft genome sequences of six Vibrio diazotrophicus strains isolated from deep-sea sediments of the Baltic Sea.</title>
        <authorList>
            <person name="Castillo D."/>
            <person name="Vandieken V."/>
            <person name="Chiang O."/>
            <person name="Middelboe M."/>
        </authorList>
    </citation>
    <scope>NUCLEOTIDE SEQUENCE [LARGE SCALE GENOMIC DNA]</scope>
    <source>
        <strain evidence="2 3">60.27F</strain>
    </source>
</reference>
<protein>
    <submittedName>
        <fullName evidence="2">Uncharacterized protein</fullName>
    </submittedName>
</protein>
<feature type="transmembrane region" description="Helical" evidence="1">
    <location>
        <begin position="97"/>
        <end position="120"/>
    </location>
</feature>
<name>A0A2J8I0N1_VIBDI</name>
<evidence type="ECO:0000313" key="3">
    <source>
        <dbReference type="Proteomes" id="UP000236449"/>
    </source>
</evidence>
<sequence length="157" mass="16497">MGVVAYVKPANGQDYVIIKGYKKHLKTLVKGNRWRANNPQVVQLGLGTKNMARNMLKVGLVVDITFAIAINAVDVYVHDEKTMEDLVGRSGADIVKGVVATGAGTLAAIIVATAGTPLLVSGLIFSGMSVGVGIALDWADNEFGVSDSLVDLLKKGM</sequence>
<accession>A0A2J8I0N1</accession>
<keyword evidence="1" id="KW-0472">Membrane</keyword>
<keyword evidence="1" id="KW-1133">Transmembrane helix</keyword>
<gene>
    <name evidence="2" type="ORF">C1N32_13700</name>
</gene>
<dbReference type="EMBL" id="POSK01000009">
    <property type="protein sequence ID" value="PNI04054.1"/>
    <property type="molecule type" value="Genomic_DNA"/>
</dbReference>
<organism evidence="2 3">
    <name type="scientific">Vibrio diazotrophicus</name>
    <dbReference type="NCBI Taxonomy" id="685"/>
    <lineage>
        <taxon>Bacteria</taxon>
        <taxon>Pseudomonadati</taxon>
        <taxon>Pseudomonadota</taxon>
        <taxon>Gammaproteobacteria</taxon>
        <taxon>Vibrionales</taxon>
        <taxon>Vibrionaceae</taxon>
        <taxon>Vibrio</taxon>
    </lineage>
</organism>
<dbReference type="Proteomes" id="UP000236449">
    <property type="component" value="Unassembled WGS sequence"/>
</dbReference>
<feature type="transmembrane region" description="Helical" evidence="1">
    <location>
        <begin position="58"/>
        <end position="77"/>
    </location>
</feature>
<comment type="caution">
    <text evidence="2">The sequence shown here is derived from an EMBL/GenBank/DDBJ whole genome shotgun (WGS) entry which is preliminary data.</text>
</comment>
<evidence type="ECO:0000313" key="2">
    <source>
        <dbReference type="EMBL" id="PNI04054.1"/>
    </source>
</evidence>
<evidence type="ECO:0000256" key="1">
    <source>
        <dbReference type="SAM" id="Phobius"/>
    </source>
</evidence>
<proteinExistence type="predicted"/>
<keyword evidence="1" id="KW-0812">Transmembrane</keyword>
<dbReference type="AlphaFoldDB" id="A0A2J8I0N1"/>